<dbReference type="Proteomes" id="UP000053732">
    <property type="component" value="Unassembled WGS sequence"/>
</dbReference>
<dbReference type="AlphaFoldDB" id="A0A0G4PW02"/>
<feature type="compositionally biased region" description="Basic and acidic residues" evidence="1">
    <location>
        <begin position="17"/>
        <end position="29"/>
    </location>
</feature>
<sequence>MTSRKTRETARYPLNRGDGRLEKSQPHRTDCKVHDFPTPWIVAPSTASTQTSDGLAVIVAALVFFSFLFASKVTNYERRQVFHRVHR</sequence>
<protein>
    <submittedName>
        <fullName evidence="3">Str. FM013</fullName>
    </submittedName>
</protein>
<keyword evidence="4" id="KW-1185">Reference proteome</keyword>
<evidence type="ECO:0000313" key="4">
    <source>
        <dbReference type="Proteomes" id="UP000053732"/>
    </source>
</evidence>
<keyword evidence="2" id="KW-0472">Membrane</keyword>
<dbReference type="EMBL" id="HG793188">
    <property type="protein sequence ID" value="CRL30599.1"/>
    <property type="molecule type" value="Genomic_DNA"/>
</dbReference>
<feature type="region of interest" description="Disordered" evidence="1">
    <location>
        <begin position="1"/>
        <end position="29"/>
    </location>
</feature>
<feature type="compositionally biased region" description="Basic and acidic residues" evidence="1">
    <location>
        <begin position="1"/>
        <end position="10"/>
    </location>
</feature>
<keyword evidence="2" id="KW-0812">Transmembrane</keyword>
<proteinExistence type="predicted"/>
<keyword evidence="2" id="KW-1133">Transmembrane helix</keyword>
<accession>A0A0G4PW02</accession>
<evidence type="ECO:0000313" key="3">
    <source>
        <dbReference type="EMBL" id="CRL30599.1"/>
    </source>
</evidence>
<gene>
    <name evidence="3" type="ORF">PCAMFM013_S055g000014</name>
</gene>
<evidence type="ECO:0000256" key="2">
    <source>
        <dbReference type="SAM" id="Phobius"/>
    </source>
</evidence>
<organism evidence="3 4">
    <name type="scientific">Penicillium camemberti (strain FM 013)</name>
    <dbReference type="NCBI Taxonomy" id="1429867"/>
    <lineage>
        <taxon>Eukaryota</taxon>
        <taxon>Fungi</taxon>
        <taxon>Dikarya</taxon>
        <taxon>Ascomycota</taxon>
        <taxon>Pezizomycotina</taxon>
        <taxon>Eurotiomycetes</taxon>
        <taxon>Eurotiomycetidae</taxon>
        <taxon>Eurotiales</taxon>
        <taxon>Aspergillaceae</taxon>
        <taxon>Penicillium</taxon>
    </lineage>
</organism>
<name>A0A0G4PW02_PENC3</name>
<reference evidence="3 4" key="1">
    <citation type="journal article" date="2014" name="Nat. Commun.">
        <title>Multiple recent horizontal transfers of a large genomic region in cheese making fungi.</title>
        <authorList>
            <person name="Cheeseman K."/>
            <person name="Ropars J."/>
            <person name="Renault P."/>
            <person name="Dupont J."/>
            <person name="Gouzy J."/>
            <person name="Branca A."/>
            <person name="Abraham A.L."/>
            <person name="Ceppi M."/>
            <person name="Conseiller E."/>
            <person name="Debuchy R."/>
            <person name="Malagnac F."/>
            <person name="Goarin A."/>
            <person name="Silar P."/>
            <person name="Lacoste S."/>
            <person name="Sallet E."/>
            <person name="Bensimon A."/>
            <person name="Giraud T."/>
            <person name="Brygoo Y."/>
        </authorList>
    </citation>
    <scope>NUCLEOTIDE SEQUENCE [LARGE SCALE GENOMIC DNA]</scope>
    <source>
        <strain evidence="4">FM 013</strain>
    </source>
</reference>
<evidence type="ECO:0000256" key="1">
    <source>
        <dbReference type="SAM" id="MobiDB-lite"/>
    </source>
</evidence>
<feature type="transmembrane region" description="Helical" evidence="2">
    <location>
        <begin position="54"/>
        <end position="74"/>
    </location>
</feature>